<evidence type="ECO:0000256" key="3">
    <source>
        <dbReference type="SAM" id="Phobius"/>
    </source>
</evidence>
<evidence type="ECO:0000256" key="2">
    <source>
        <dbReference type="SAM" id="MobiDB-lite"/>
    </source>
</evidence>
<evidence type="ECO:0000313" key="5">
    <source>
        <dbReference type="EMBL" id="PWV15000.1"/>
    </source>
</evidence>
<organism evidence="5 6">
    <name type="scientific">Trypanosoma cruzi</name>
    <dbReference type="NCBI Taxonomy" id="5693"/>
    <lineage>
        <taxon>Eukaryota</taxon>
        <taxon>Discoba</taxon>
        <taxon>Euglenozoa</taxon>
        <taxon>Kinetoplastea</taxon>
        <taxon>Metakinetoplastina</taxon>
        <taxon>Trypanosomatida</taxon>
        <taxon>Trypanosomatidae</taxon>
        <taxon>Trypanosoma</taxon>
        <taxon>Schizotrypanum</taxon>
    </lineage>
</organism>
<comment type="caution">
    <text evidence="5">The sequence shown here is derived from an EMBL/GenBank/DDBJ whole genome shotgun (WGS) entry which is preliminary data.</text>
</comment>
<feature type="domain" description="PSI" evidence="4">
    <location>
        <begin position="89"/>
        <end position="156"/>
    </location>
</feature>
<reference evidence="5 6" key="1">
    <citation type="journal article" date="2018" name="Microb. Genom.">
        <title>Expanding an expanded genome: long-read sequencing of Trypanosoma cruzi.</title>
        <authorList>
            <person name="Berna L."/>
            <person name="Rodriguez M."/>
            <person name="Chiribao M.L."/>
            <person name="Parodi-Talice A."/>
            <person name="Pita S."/>
            <person name="Rijo G."/>
            <person name="Alvarez-Valin F."/>
            <person name="Robello C."/>
        </authorList>
    </citation>
    <scope>NUCLEOTIDE SEQUENCE [LARGE SCALE GENOMIC DNA]</scope>
    <source>
        <strain evidence="5 6">TCC</strain>
    </source>
</reference>
<feature type="transmembrane region" description="Helical" evidence="3">
    <location>
        <begin position="362"/>
        <end position="383"/>
    </location>
</feature>
<dbReference type="VEuPathDB" id="TriTrypDB:C4B63_34g302"/>
<dbReference type="AlphaFoldDB" id="A0A2V2X2B1"/>
<proteinExistence type="predicted"/>
<feature type="transmembrane region" description="Helical" evidence="3">
    <location>
        <begin position="189"/>
        <end position="209"/>
    </location>
</feature>
<dbReference type="OrthoDB" id="273797at2759"/>
<dbReference type="SMART" id="SM00423">
    <property type="entry name" value="PSI"/>
    <property type="match status" value="1"/>
</dbReference>
<dbReference type="VEuPathDB" id="TriTrypDB:TCSYLVIO_000890"/>
<feature type="transmembrane region" description="Helical" evidence="3">
    <location>
        <begin position="543"/>
        <end position="568"/>
    </location>
</feature>
<keyword evidence="3" id="KW-0472">Membrane</keyword>
<gene>
    <name evidence="5" type="ORF">C3747_32g165</name>
</gene>
<feature type="region of interest" description="Disordered" evidence="2">
    <location>
        <begin position="266"/>
        <end position="296"/>
    </location>
</feature>
<dbReference type="VEuPathDB" id="TriTrypDB:TcCLB.508741.260"/>
<dbReference type="VEuPathDB" id="TriTrypDB:TcBrA4_0115550"/>
<feature type="compositionally biased region" description="Basic and acidic residues" evidence="2">
    <location>
        <begin position="277"/>
        <end position="290"/>
    </location>
</feature>
<feature type="transmembrane region" description="Helical" evidence="3">
    <location>
        <begin position="29"/>
        <end position="51"/>
    </location>
</feature>
<dbReference type="VEuPathDB" id="TriTrypDB:Tc_MARK_10055"/>
<evidence type="ECO:0000259" key="4">
    <source>
        <dbReference type="SMART" id="SM00423"/>
    </source>
</evidence>
<dbReference type="VEuPathDB" id="TriTrypDB:C4B63_34g304"/>
<keyword evidence="1" id="KW-0325">Glycoprotein</keyword>
<name>A0A2V2X2B1_TRYCR</name>
<keyword evidence="3" id="KW-1133">Transmembrane helix</keyword>
<dbReference type="VEuPathDB" id="TriTrypDB:Tc_MARK_10054"/>
<dbReference type="VEuPathDB" id="TriTrypDB:BCY84_16594"/>
<evidence type="ECO:0000256" key="1">
    <source>
        <dbReference type="ARBA" id="ARBA00023180"/>
    </source>
</evidence>
<dbReference type="VEuPathDB" id="TriTrypDB:ECC02_008208"/>
<dbReference type="VEuPathDB" id="TriTrypDB:C3747_32g165"/>
<evidence type="ECO:0000313" key="6">
    <source>
        <dbReference type="Proteomes" id="UP000246078"/>
    </source>
</evidence>
<dbReference type="Proteomes" id="UP000246078">
    <property type="component" value="Unassembled WGS sequence"/>
</dbReference>
<feature type="region of interest" description="Disordered" evidence="2">
    <location>
        <begin position="773"/>
        <end position="814"/>
    </location>
</feature>
<feature type="transmembrane region" description="Helical" evidence="3">
    <location>
        <begin position="682"/>
        <end position="702"/>
    </location>
</feature>
<dbReference type="VEuPathDB" id="TriTrypDB:TcCL_NonESM03322"/>
<feature type="transmembrane region" description="Helical" evidence="3">
    <location>
        <begin position="515"/>
        <end position="537"/>
    </location>
</feature>
<protein>
    <recommendedName>
        <fullName evidence="4">PSI domain-containing protein</fullName>
    </recommendedName>
</protein>
<sequence>MNLPKGKSDMYGRDAHVPSLCSEYHPSEWIFLLVVMFTATVCGGGGIGFILPVTAMHDASMDMTSALAPTPAAAVDVAASYSHAYSADACASYTSCAECVFDASDGILSPSMDCAWCVITHRCMRFNVSFLTSNLTPSSSSSSSSFYAAATAKTCPDWRHAKFNANCPDMSCSAAHTTNNIYICRPITIFWILLACILVLLDLGFYMWLHAIRQLPWKYEPRLSQLLTGMPTPTLQLITPVRVNQEQAGSEGREVPTEVDMKEQTSNYHHSNNINNHVDDEKGDPHEHNSQHQQTQKQKRVLSNCPICKMAQPAPLPPGHVCFWCDIARFGFIPLFIGTSTAGLSFMLLFCVSLKPWFADGFYAYLLLSAYISYALFGAHVYFRRASRVHVEAARETLYISLAIFLHGRSVLSVMPSLSEGDIVPSASASTSAQASPLQRPVQPPEGGVGGKALLQSNGLTTEWIRQKKGETAQLLNMEELEHGIRKVLRQTLSRDECVLWCEKPEVSSVILYDLWLYLDLLAGLALGIWLFVASSVKDSSYVLVRLVGSTSMCVIGFVLILVFACLLMTTLSSSTRLYVLTDNRLLTIFNGFISPTVTETELRSLRRASIYGCKMWTAKPELTFSWEVPVTERKLPPIKSQNFPCVVHVEEFLKYFKMVAPKFMPINDQIRKGIRHERKAWRLHLFFCIVLLHFLPIITFYPLFVPGFLSFLLLIIFGVVVLATVHRGVRAQHVTHTPLNLVDHWAPCDLRRSRSGSGGRASPLARLVADGNSTAENLGSRPKTVKFSSGLELPRSRESRTSSPPPPARDRLK</sequence>
<keyword evidence="3" id="KW-0812">Transmembrane</keyword>
<feature type="compositionally biased region" description="Low complexity" evidence="2">
    <location>
        <begin position="266"/>
        <end position="276"/>
    </location>
</feature>
<feature type="transmembrane region" description="Helical" evidence="3">
    <location>
        <begin position="708"/>
        <end position="726"/>
    </location>
</feature>
<dbReference type="EMBL" id="PRFC01000032">
    <property type="protein sequence ID" value="PWV15000.1"/>
    <property type="molecule type" value="Genomic_DNA"/>
</dbReference>
<dbReference type="VEuPathDB" id="TriTrypDB:TcCLB.511689.19"/>
<dbReference type="InterPro" id="IPR016201">
    <property type="entry name" value="PSI"/>
</dbReference>
<dbReference type="OMA" id="FWCNVAR"/>
<dbReference type="VEuPathDB" id="TriTrypDB:TcG_03084"/>
<feature type="transmembrane region" description="Helical" evidence="3">
    <location>
        <begin position="330"/>
        <end position="350"/>
    </location>
</feature>
<accession>A0A2V2X2B1</accession>
<dbReference type="VEuPathDB" id="TriTrypDB:TCDM_06024"/>